<dbReference type="HOGENOM" id="CLU_1716438_0_0_1"/>
<reference evidence="2" key="2">
    <citation type="submission" date="2015-06" db="UniProtKB">
        <authorList>
            <consortium name="EnsemblPlants"/>
        </authorList>
    </citation>
    <scope>IDENTIFICATION</scope>
    <source>
        <strain evidence="2">DM1-3 516 R44</strain>
    </source>
</reference>
<organism evidence="2 3">
    <name type="scientific">Solanum tuberosum</name>
    <name type="common">Potato</name>
    <dbReference type="NCBI Taxonomy" id="4113"/>
    <lineage>
        <taxon>Eukaryota</taxon>
        <taxon>Viridiplantae</taxon>
        <taxon>Streptophyta</taxon>
        <taxon>Embryophyta</taxon>
        <taxon>Tracheophyta</taxon>
        <taxon>Spermatophyta</taxon>
        <taxon>Magnoliopsida</taxon>
        <taxon>eudicotyledons</taxon>
        <taxon>Gunneridae</taxon>
        <taxon>Pentapetalae</taxon>
        <taxon>asterids</taxon>
        <taxon>lamiids</taxon>
        <taxon>Solanales</taxon>
        <taxon>Solanaceae</taxon>
        <taxon>Solanoideae</taxon>
        <taxon>Solaneae</taxon>
        <taxon>Solanum</taxon>
    </lineage>
</organism>
<sequence length="153" mass="17137">MDTSRGEREMNRVAARLGVAFGLLARFYGFCLVFQREEEDTKVGSILYASGCNVVDGSFWIYNGLLIRSTPIVTTTQAPSTQPIVAIAPRMDEASSIDAFFHSILDPVMTGTEHELLTKFLKLKFLKFHGTKNVDALEFILDCYERLHKLGVV</sequence>
<keyword evidence="1" id="KW-0472">Membrane</keyword>
<accession>M1DBY3</accession>
<keyword evidence="1" id="KW-1133">Transmembrane helix</keyword>
<dbReference type="Proteomes" id="UP000011115">
    <property type="component" value="Unassembled WGS sequence"/>
</dbReference>
<dbReference type="AlphaFoldDB" id="M1DBY3"/>
<feature type="transmembrane region" description="Helical" evidence="1">
    <location>
        <begin position="13"/>
        <end position="34"/>
    </location>
</feature>
<evidence type="ECO:0000256" key="1">
    <source>
        <dbReference type="SAM" id="Phobius"/>
    </source>
</evidence>
<keyword evidence="1" id="KW-0812">Transmembrane</keyword>
<dbReference type="Gramene" id="PGSC0003DMT400086524">
    <property type="protein sequence ID" value="PGSC0003DMT400086524"/>
    <property type="gene ID" value="PGSC0003DMG400036095"/>
</dbReference>
<evidence type="ECO:0000313" key="3">
    <source>
        <dbReference type="Proteomes" id="UP000011115"/>
    </source>
</evidence>
<dbReference type="PaxDb" id="4113-PGSC0003DMT400086524"/>
<reference evidence="3" key="1">
    <citation type="journal article" date="2011" name="Nature">
        <title>Genome sequence and analysis of the tuber crop potato.</title>
        <authorList>
            <consortium name="The Potato Genome Sequencing Consortium"/>
        </authorList>
    </citation>
    <scope>NUCLEOTIDE SEQUENCE [LARGE SCALE GENOMIC DNA]</scope>
    <source>
        <strain evidence="3">cv. DM1-3 516 R44</strain>
    </source>
</reference>
<proteinExistence type="predicted"/>
<evidence type="ECO:0000313" key="2">
    <source>
        <dbReference type="EnsemblPlants" id="PGSC0003DMT400086524"/>
    </source>
</evidence>
<dbReference type="EnsemblPlants" id="PGSC0003DMT400086524">
    <property type="protein sequence ID" value="PGSC0003DMT400086524"/>
    <property type="gene ID" value="PGSC0003DMG400036095"/>
</dbReference>
<keyword evidence="3" id="KW-1185">Reference proteome</keyword>
<dbReference type="InParanoid" id="M1DBY3"/>
<protein>
    <submittedName>
        <fullName evidence="2">Uncharacterized protein</fullName>
    </submittedName>
</protein>
<name>M1DBY3_SOLTU</name>